<dbReference type="Proteomes" id="UP000032247">
    <property type="component" value="Unassembled WGS sequence"/>
</dbReference>
<dbReference type="EMBL" id="CP120576">
    <property type="protein sequence ID" value="WEY83490.1"/>
    <property type="molecule type" value="Genomic_DNA"/>
</dbReference>
<dbReference type="Proteomes" id="UP001214898">
    <property type="component" value="Chromosome"/>
</dbReference>
<evidence type="ECO:0000313" key="3">
    <source>
        <dbReference type="Proteomes" id="UP000032247"/>
    </source>
</evidence>
<accession>A0A0D1IPF9</accession>
<dbReference type="AlphaFoldDB" id="A0A0D1IPF9"/>
<evidence type="ECO:0000313" key="2">
    <source>
        <dbReference type="EMBL" id="WEY83490.1"/>
    </source>
</evidence>
<reference evidence="2" key="2">
    <citation type="submission" date="2023-03" db="EMBL/GenBank/DDBJ databases">
        <title>Complete genome sequences of 52 Bacillus and Priestia strains isolated from West-African fermentations and 26 reference strains from the DSMZ collection.</title>
        <authorList>
            <person name="Wiedenbein E.S."/>
            <person name="Canoy T.S."/>
            <person name="Hui Y."/>
            <person name="Parkouda C."/>
            <person name="Dawende C."/>
            <person name="Ametefe E."/>
            <person name="Jespersen L."/>
            <person name="Nielsen D.S."/>
        </authorList>
    </citation>
    <scope>NUCLEOTIDE SEQUENCE</scope>
    <source>
        <strain evidence="2">PRO56</strain>
    </source>
</reference>
<dbReference type="PATRIC" id="fig|1423.134.peg.106"/>
<dbReference type="EMBL" id="JXBC01000003">
    <property type="protein sequence ID" value="KIU11218.1"/>
    <property type="molecule type" value="Genomic_DNA"/>
</dbReference>
<sequence>MLPTNINISHLKTNSIGTGSSLTFGSAELRNRRSAIKRNNGFGEQNADVIVMVIPIESIDDRDGADALSMKINHQ</sequence>
<proteinExistence type="predicted"/>
<organism evidence="1 3">
    <name type="scientific">Bacillus subtilis</name>
    <dbReference type="NCBI Taxonomy" id="1423"/>
    <lineage>
        <taxon>Bacteria</taxon>
        <taxon>Bacillati</taxon>
        <taxon>Bacillota</taxon>
        <taxon>Bacilli</taxon>
        <taxon>Bacillales</taxon>
        <taxon>Bacillaceae</taxon>
        <taxon>Bacillus</taxon>
    </lineage>
</organism>
<dbReference type="RefSeq" id="WP_014480021.1">
    <property type="nucleotide sequence ID" value="NZ_BAABSX010000027.1"/>
</dbReference>
<reference evidence="1 3" key="1">
    <citation type="submission" date="2014-12" db="EMBL/GenBank/DDBJ databases">
        <title>Comparative genome analysis of Bacillus coagulans HM-08, Clostridium butyricum HM-68, Bacillus subtilis HM-66 and Bacillus licheniformis BL-09.</title>
        <authorList>
            <person name="Zhang H."/>
        </authorList>
    </citation>
    <scope>NUCLEOTIDE SEQUENCE [LARGE SCALE GENOMIC DNA]</scope>
    <source>
        <strain evidence="1 3">HM-66</strain>
    </source>
</reference>
<gene>
    <name evidence="2" type="ORF">P5633_13815</name>
    <name evidence="1" type="ORF">SC09_Contig24orf00115</name>
</gene>
<protein>
    <submittedName>
        <fullName evidence="1">Uncharacterized protein</fullName>
    </submittedName>
</protein>
<name>A0A0D1IPF9_BACIU</name>
<evidence type="ECO:0000313" key="1">
    <source>
        <dbReference type="EMBL" id="KIU11218.1"/>
    </source>
</evidence>